<protein>
    <submittedName>
        <fullName evidence="3">Uncharacterized protein</fullName>
    </submittedName>
</protein>
<keyword evidence="1" id="KW-0963">Cytoplasm</keyword>
<sequence length="170" mass="19272">MTEVYDNQLDLDQNQAEANHGQRDDHSPDTSQGQAAGDHQVVDQTVTGQTSQAQGQTSNPYRELVLGQNRQELIIQLYSTKKLDPLRKIGYIHYVSERMKYMIMYVDIDQVDQALKRLNKLHMVRQVAISPLQTMDMDFLTVLERYEAARGPAHASQQDHDTGDGEATKA</sequence>
<dbReference type="InterPro" id="IPR016979">
    <property type="entry name" value="DUF2129"/>
</dbReference>
<dbReference type="Pfam" id="PF09902">
    <property type="entry name" value="DUF2129"/>
    <property type="match status" value="1"/>
</dbReference>
<reference evidence="4" key="2">
    <citation type="submission" date="2016-01" db="EMBL/GenBank/DDBJ databases">
        <title>Six Aerococcus type strain genome sequencing and assembly using PacBio and Illumina Hiseq.</title>
        <authorList>
            <person name="Carkaci D."/>
            <person name="Dargis R."/>
            <person name="Nielsen X.C."/>
            <person name="Skovgaard O."/>
            <person name="Fuursted K."/>
            <person name="Christensen J.J."/>
        </authorList>
    </citation>
    <scope>NUCLEOTIDE SEQUENCE [LARGE SCALE GENOMIC DNA]</scope>
    <source>
        <strain evidence="4">CCUG42038B</strain>
    </source>
</reference>
<name>A0A0X8FL03_9LACT</name>
<organism evidence="3 4">
    <name type="scientific">Aerococcus urinaehominis</name>
    <dbReference type="NCBI Taxonomy" id="128944"/>
    <lineage>
        <taxon>Bacteria</taxon>
        <taxon>Bacillati</taxon>
        <taxon>Bacillota</taxon>
        <taxon>Bacilli</taxon>
        <taxon>Lactobacillales</taxon>
        <taxon>Aerococcaceae</taxon>
        <taxon>Aerococcus</taxon>
    </lineage>
</organism>
<dbReference type="KEGG" id="auh:AWM75_02875"/>
<feature type="compositionally biased region" description="Basic and acidic residues" evidence="2">
    <location>
        <begin position="157"/>
        <end position="170"/>
    </location>
</feature>
<proteinExistence type="predicted"/>
<evidence type="ECO:0000313" key="4">
    <source>
        <dbReference type="Proteomes" id="UP000062260"/>
    </source>
</evidence>
<keyword evidence="4" id="KW-1185">Reference proteome</keyword>
<dbReference type="AlphaFoldDB" id="A0A0X8FL03"/>
<accession>A0A0X8FL03</accession>
<feature type="region of interest" description="Disordered" evidence="2">
    <location>
        <begin position="150"/>
        <end position="170"/>
    </location>
</feature>
<evidence type="ECO:0000256" key="2">
    <source>
        <dbReference type="SAM" id="MobiDB-lite"/>
    </source>
</evidence>
<dbReference type="EMBL" id="CP014163">
    <property type="protein sequence ID" value="AMB99004.1"/>
    <property type="molecule type" value="Genomic_DNA"/>
</dbReference>
<feature type="region of interest" description="Disordered" evidence="2">
    <location>
        <begin position="1"/>
        <end position="38"/>
    </location>
</feature>
<gene>
    <name evidence="3" type="ORF">AWM75_02875</name>
</gene>
<evidence type="ECO:0000313" key="3">
    <source>
        <dbReference type="EMBL" id="AMB99004.1"/>
    </source>
</evidence>
<dbReference type="OrthoDB" id="2990788at2"/>
<evidence type="ECO:0000256" key="1">
    <source>
        <dbReference type="ARBA" id="ARBA00022490"/>
    </source>
</evidence>
<dbReference type="Proteomes" id="UP000062260">
    <property type="component" value="Chromosome"/>
</dbReference>
<reference evidence="3 4" key="1">
    <citation type="journal article" date="2016" name="Genome Announc.">
        <title>Complete Genome Sequences of Aerococcus christensenii CCUG 28831T, Aerococcus sanguinicola CCUG 43001T, Aerococcus urinae CCUG 36881T, Aerococcus urinaeequi CCUG 28094T, Aerococcus urinaehominis CCUG 42038 BT, and Aerococcus viridans CCUG 4311T.</title>
        <authorList>
            <person name="Carkaci D."/>
            <person name="Dargis R."/>
            <person name="Nielsen X.C."/>
            <person name="Skovgaard O."/>
            <person name="Fuursted K."/>
            <person name="Christensen J.J."/>
        </authorList>
    </citation>
    <scope>NUCLEOTIDE SEQUENCE [LARGE SCALE GENOMIC DNA]</scope>
    <source>
        <strain evidence="3 4">CCUG42038B</strain>
    </source>
</reference>
<dbReference type="RefSeq" id="WP_067977998.1">
    <property type="nucleotide sequence ID" value="NZ_CP014163.1"/>
</dbReference>
<dbReference type="STRING" id="128944.AWM75_02875"/>